<dbReference type="AlphaFoldDB" id="A0A0E0JEQ7"/>
<evidence type="ECO:0000313" key="2">
    <source>
        <dbReference type="EnsemblPlants" id="OPUNC01G04630.1"/>
    </source>
</evidence>
<sequence>IWLGIRRIGGEAASFSGAGDGEAVRRRPAGAASRRDQVSRDGHFPYLRSPPHSGVQDEAGGRVSIRLSRRLRWPAVGV</sequence>
<reference evidence="2" key="2">
    <citation type="submission" date="2018-05" db="EMBL/GenBank/DDBJ databases">
        <title>OpunRS2 (Oryza punctata Reference Sequence Version 2).</title>
        <authorList>
            <person name="Zhang J."/>
            <person name="Kudrna D."/>
            <person name="Lee S."/>
            <person name="Talag J."/>
            <person name="Welchert J."/>
            <person name="Wing R.A."/>
        </authorList>
    </citation>
    <scope>NUCLEOTIDE SEQUENCE [LARGE SCALE GENOMIC DNA]</scope>
</reference>
<keyword evidence="3" id="KW-1185">Reference proteome</keyword>
<dbReference type="Proteomes" id="UP000026962">
    <property type="component" value="Chromosome 1"/>
</dbReference>
<evidence type="ECO:0000313" key="3">
    <source>
        <dbReference type="Proteomes" id="UP000026962"/>
    </source>
</evidence>
<accession>A0A0E0JEQ7</accession>
<evidence type="ECO:0000256" key="1">
    <source>
        <dbReference type="SAM" id="MobiDB-lite"/>
    </source>
</evidence>
<feature type="compositionally biased region" description="Basic and acidic residues" evidence="1">
    <location>
        <begin position="33"/>
        <end position="43"/>
    </location>
</feature>
<organism evidence="2">
    <name type="scientific">Oryza punctata</name>
    <name type="common">Red rice</name>
    <dbReference type="NCBI Taxonomy" id="4537"/>
    <lineage>
        <taxon>Eukaryota</taxon>
        <taxon>Viridiplantae</taxon>
        <taxon>Streptophyta</taxon>
        <taxon>Embryophyta</taxon>
        <taxon>Tracheophyta</taxon>
        <taxon>Spermatophyta</taxon>
        <taxon>Magnoliopsida</taxon>
        <taxon>Liliopsida</taxon>
        <taxon>Poales</taxon>
        <taxon>Poaceae</taxon>
        <taxon>BOP clade</taxon>
        <taxon>Oryzoideae</taxon>
        <taxon>Oryzeae</taxon>
        <taxon>Oryzinae</taxon>
        <taxon>Oryza</taxon>
    </lineage>
</organism>
<proteinExistence type="predicted"/>
<dbReference type="Gramene" id="OPUNC01G04630.1">
    <property type="protein sequence ID" value="OPUNC01G04630.1"/>
    <property type="gene ID" value="OPUNC01G04630"/>
</dbReference>
<feature type="region of interest" description="Disordered" evidence="1">
    <location>
        <begin position="15"/>
        <end position="61"/>
    </location>
</feature>
<protein>
    <submittedName>
        <fullName evidence="2">Uncharacterized protein</fullName>
    </submittedName>
</protein>
<name>A0A0E0JEQ7_ORYPU</name>
<dbReference type="HOGENOM" id="CLU_2629182_0_0_1"/>
<dbReference type="EnsemblPlants" id="OPUNC01G04630.1">
    <property type="protein sequence ID" value="OPUNC01G04630.1"/>
    <property type="gene ID" value="OPUNC01G04630"/>
</dbReference>
<reference evidence="2" key="1">
    <citation type="submission" date="2015-04" db="UniProtKB">
        <authorList>
            <consortium name="EnsemblPlants"/>
        </authorList>
    </citation>
    <scope>IDENTIFICATION</scope>
</reference>